<feature type="region of interest" description="Disordered" evidence="1">
    <location>
        <begin position="625"/>
        <end position="645"/>
    </location>
</feature>
<dbReference type="Pfam" id="PF01048">
    <property type="entry name" value="PNP_UDP_1"/>
    <property type="match status" value="1"/>
</dbReference>
<evidence type="ECO:0000313" key="5">
    <source>
        <dbReference type="Proteomes" id="UP001313282"/>
    </source>
</evidence>
<evidence type="ECO:0000259" key="3">
    <source>
        <dbReference type="Pfam" id="PF24476"/>
    </source>
</evidence>
<accession>A0AAN8MT56</accession>
<dbReference type="InterPro" id="IPR035994">
    <property type="entry name" value="Nucleoside_phosphorylase_sf"/>
</dbReference>
<evidence type="ECO:0008006" key="6">
    <source>
        <dbReference type="Google" id="ProtNLM"/>
    </source>
</evidence>
<reference evidence="4 5" key="1">
    <citation type="submission" date="2019-10" db="EMBL/GenBank/DDBJ databases">
        <authorList>
            <person name="Palmer J.M."/>
        </authorList>
    </citation>
    <scope>NUCLEOTIDE SEQUENCE [LARGE SCALE GENOMIC DNA]</scope>
    <source>
        <strain evidence="4 5">TWF718</strain>
    </source>
</reference>
<name>A0AAN8MT56_9PEZI</name>
<keyword evidence="5" id="KW-1185">Reference proteome</keyword>
<dbReference type="InterPro" id="IPR056002">
    <property type="entry name" value="DUF7580"/>
</dbReference>
<dbReference type="Pfam" id="PF24476">
    <property type="entry name" value="DUF7580"/>
    <property type="match status" value="1"/>
</dbReference>
<organism evidence="4 5">
    <name type="scientific">Orbilia javanica</name>
    <dbReference type="NCBI Taxonomy" id="47235"/>
    <lineage>
        <taxon>Eukaryota</taxon>
        <taxon>Fungi</taxon>
        <taxon>Dikarya</taxon>
        <taxon>Ascomycota</taxon>
        <taxon>Pezizomycotina</taxon>
        <taxon>Orbiliomycetes</taxon>
        <taxon>Orbiliales</taxon>
        <taxon>Orbiliaceae</taxon>
        <taxon>Orbilia</taxon>
    </lineage>
</organism>
<dbReference type="InterPro" id="IPR000845">
    <property type="entry name" value="Nucleoside_phosphorylase_d"/>
</dbReference>
<dbReference type="PANTHER" id="PTHR46082:SF6">
    <property type="entry name" value="AAA+ ATPASE DOMAIN-CONTAINING PROTEIN-RELATED"/>
    <property type="match status" value="1"/>
</dbReference>
<proteinExistence type="predicted"/>
<evidence type="ECO:0000256" key="1">
    <source>
        <dbReference type="SAM" id="MobiDB-lite"/>
    </source>
</evidence>
<dbReference type="InterPro" id="IPR053137">
    <property type="entry name" value="NLR-like"/>
</dbReference>
<dbReference type="SUPFAM" id="SSF53167">
    <property type="entry name" value="Purine and uridine phosphorylases"/>
    <property type="match status" value="1"/>
</dbReference>
<dbReference type="AlphaFoldDB" id="A0AAN8MT56"/>
<feature type="domain" description="DUF7580" evidence="3">
    <location>
        <begin position="281"/>
        <end position="600"/>
    </location>
</feature>
<dbReference type="Gene3D" id="3.40.50.1580">
    <property type="entry name" value="Nucleoside phosphorylase domain"/>
    <property type="match status" value="1"/>
</dbReference>
<feature type="domain" description="Nucleoside phosphorylase" evidence="2">
    <location>
        <begin position="716"/>
        <end position="838"/>
    </location>
</feature>
<dbReference type="Proteomes" id="UP001313282">
    <property type="component" value="Unassembled WGS sequence"/>
</dbReference>
<protein>
    <recommendedName>
        <fullName evidence="6">Nucleoside phosphorylase domain-containing protein</fullName>
    </recommendedName>
</protein>
<evidence type="ECO:0000259" key="2">
    <source>
        <dbReference type="Pfam" id="PF01048"/>
    </source>
</evidence>
<gene>
    <name evidence="4" type="ORF">TWF718_006233</name>
</gene>
<dbReference type="EMBL" id="JAVHNR010000003">
    <property type="protein sequence ID" value="KAK6348439.1"/>
    <property type="molecule type" value="Genomic_DNA"/>
</dbReference>
<dbReference type="GO" id="GO:0003824">
    <property type="term" value="F:catalytic activity"/>
    <property type="evidence" value="ECO:0007669"/>
    <property type="project" value="InterPro"/>
</dbReference>
<dbReference type="GO" id="GO:0009116">
    <property type="term" value="P:nucleoside metabolic process"/>
    <property type="evidence" value="ECO:0007669"/>
    <property type="project" value="InterPro"/>
</dbReference>
<sequence>MPHPGCESKKVAHFLDERIPEWRIFESVQPVFASNLQWKLKQRRGGAVDSDAWAVDSENKLDFFRFEMKRLPDAAPEKDLSCEVFDNCLETLCDLLDLLERLVQDRILSAANAHGLEREANNRAMNTGRDDQASKETPAKWSSVGFIFSWLSDIVYPQTPENLPELPIGTTASMGHFSPVPDSIADSSLLRNAATENAQCYSKLQALGEIIAAALQSGADVTESCAVYLHLEQTTEEYDNIMDKLYPFNTCLESSDVSGGFKQLDLSYPLDIPRTRWKDFEPSMVSNRLLDVLYKKVSGCQGIQGQHHQVVLRLNGFQLEDYPLVFDGFLTCGHFDYWQESRFMPRTNPQGVQKFAPRPSFVHNLCGHIDVHRKQVSNPTVLNISFDESKLFATTADLLAHSGASPAMSLEGLLRRGFFRKPTAGGAFSPGDKAILALSLARCLLHLFQSPWIERPWTAESVQFLHRSTPTEVLDVHHPYISSSLSPNKGVEHMEPKAVKYQRIMLSFARLLLEIEMGETIAVDFSMSADLADVKNALLDVLESQEEPQGPYHQAIEGCLKFKALLTSTQKREPKAHPDFQIRKVIYTNVIEHLEQNLSRFRNHKRLLVRRNLRIEDRSIGPAPLISKSQIPGRSESLDSPRKLSTQQSLLPLSKPFVGGQPLILPTQCQQLKPDALQLHRVSLGDEQPVAHVEHPVVSNGRSLGPVRPSKRHDFEIAIICALRLEYDAVAHLFDEFWDEEGDPYGKAPGDQNTYTTGRIGKFDVVLVLLPAMGKTSAASAAANFRSSYTGVQLALLVGICGGVPKDNNTGKEILLGDVVISEHIVQYDFGRLLPNGFRRKDTPQETPGRASANVRSFIATLQTQLHLERLQSRTACHLVTIQRKNQGGKFIYPGTTEDKLFEPSYRHKHHSLFNCDTCNKHTQASSPVCEEALTSLCSELHCDETRLVQRRRLELSKETNRLGKADLQGPAIHFGSIASGDTVMKSGEDRDKIAEREKVIAFEMEGAGIWDNLSCIIIKGVCDYADSHKNKKWQNFASATAASATKALLERYHKHDVV</sequence>
<dbReference type="PANTHER" id="PTHR46082">
    <property type="entry name" value="ATP/GTP-BINDING PROTEIN-RELATED"/>
    <property type="match status" value="1"/>
</dbReference>
<comment type="caution">
    <text evidence="4">The sequence shown here is derived from an EMBL/GenBank/DDBJ whole genome shotgun (WGS) entry which is preliminary data.</text>
</comment>
<evidence type="ECO:0000313" key="4">
    <source>
        <dbReference type="EMBL" id="KAK6348439.1"/>
    </source>
</evidence>